<keyword evidence="8" id="KW-1185">Reference proteome</keyword>
<dbReference type="Pfam" id="PF03357">
    <property type="entry name" value="Snf7"/>
    <property type="match status" value="1"/>
</dbReference>
<evidence type="ECO:0000313" key="7">
    <source>
        <dbReference type="EMBL" id="WFD24478.1"/>
    </source>
</evidence>
<dbReference type="PANTHER" id="PTHR22761">
    <property type="entry name" value="CHARGED MULTIVESICULAR BODY PROTEIN"/>
    <property type="match status" value="1"/>
</dbReference>
<evidence type="ECO:0000256" key="1">
    <source>
        <dbReference type="ARBA" id="ARBA00004177"/>
    </source>
</evidence>
<evidence type="ECO:0000256" key="6">
    <source>
        <dbReference type="SAM" id="MobiDB-lite"/>
    </source>
</evidence>
<evidence type="ECO:0000256" key="2">
    <source>
        <dbReference type="ARBA" id="ARBA00006190"/>
    </source>
</evidence>
<accession>A0AAF0EF78</accession>
<dbReference type="GO" id="GO:0032511">
    <property type="term" value="P:late endosome to vacuole transport via multivesicular body sorting pathway"/>
    <property type="evidence" value="ECO:0007669"/>
    <property type="project" value="TreeGrafter"/>
</dbReference>
<reference evidence="7" key="1">
    <citation type="submission" date="2023-03" db="EMBL/GenBank/DDBJ databases">
        <title>Mating type loci evolution in Malassezia.</title>
        <authorList>
            <person name="Coelho M.A."/>
        </authorList>
    </citation>
    <scope>NUCLEOTIDE SEQUENCE</scope>
    <source>
        <strain evidence="7">CBS 12830</strain>
    </source>
</reference>
<name>A0AAF0EF78_9BASI</name>
<sequence length="222" mass="24721">MSSWLSWVGGKRDNKLNARDAIIGLREQLHLITKKEEYLQTKIDDEMRKAREQVTTNKRAAQAALRQKKLYETELDRLAGSRLTLETQVNAIENANMNLETMRAMQRGSAALKQIHSSMDIDKVDNTMDAIREQMSLTNEISEAISNPVGIGHELDEDELRAELQELEQDELHTRLVGADAAPAHHITSPAPLASSTAAVPSQPSEADEEAELRALQAELAM</sequence>
<evidence type="ECO:0000313" key="8">
    <source>
        <dbReference type="Proteomes" id="UP001214415"/>
    </source>
</evidence>
<dbReference type="InterPro" id="IPR005024">
    <property type="entry name" value="Snf7_fam"/>
</dbReference>
<dbReference type="PANTHER" id="PTHR22761:SF10">
    <property type="entry name" value="GH13992P"/>
    <property type="match status" value="1"/>
</dbReference>
<dbReference type="GO" id="GO:0009898">
    <property type="term" value="C:cytoplasmic side of plasma membrane"/>
    <property type="evidence" value="ECO:0007669"/>
    <property type="project" value="TreeGrafter"/>
</dbReference>
<dbReference type="Gene3D" id="6.10.250.1710">
    <property type="match status" value="1"/>
</dbReference>
<dbReference type="AlphaFoldDB" id="A0AAF0EF78"/>
<evidence type="ECO:0000256" key="5">
    <source>
        <dbReference type="ARBA" id="ARBA00042586"/>
    </source>
</evidence>
<dbReference type="Gene3D" id="1.10.287.1060">
    <property type="entry name" value="ESAT-6-like"/>
    <property type="match status" value="1"/>
</dbReference>
<dbReference type="Proteomes" id="UP001214415">
    <property type="component" value="Chromosome 6"/>
</dbReference>
<protein>
    <recommendedName>
        <fullName evidence="4">Vacuolar-sorting protein SNF7</fullName>
    </recommendedName>
    <alternativeName>
        <fullName evidence="5">Vacuolar protein-sorting-associated protein 32</fullName>
    </alternativeName>
</protein>
<dbReference type="GO" id="GO:0000815">
    <property type="term" value="C:ESCRT III complex"/>
    <property type="evidence" value="ECO:0007669"/>
    <property type="project" value="TreeGrafter"/>
</dbReference>
<gene>
    <name evidence="7" type="primary">SNF7</name>
    <name evidence="7" type="ORF">MEQU1_003180</name>
</gene>
<dbReference type="GO" id="GO:0005771">
    <property type="term" value="C:multivesicular body"/>
    <property type="evidence" value="ECO:0007669"/>
    <property type="project" value="TreeGrafter"/>
</dbReference>
<keyword evidence="3" id="KW-0967">Endosome</keyword>
<feature type="compositionally biased region" description="Low complexity" evidence="6">
    <location>
        <begin position="189"/>
        <end position="202"/>
    </location>
</feature>
<proteinExistence type="inferred from homology"/>
<comment type="similarity">
    <text evidence="2">Belongs to the SNF7 family.</text>
</comment>
<feature type="region of interest" description="Disordered" evidence="6">
    <location>
        <begin position="187"/>
        <end position="212"/>
    </location>
</feature>
<organism evidence="7 8">
    <name type="scientific">Malassezia equina</name>
    <dbReference type="NCBI Taxonomy" id="1381935"/>
    <lineage>
        <taxon>Eukaryota</taxon>
        <taxon>Fungi</taxon>
        <taxon>Dikarya</taxon>
        <taxon>Basidiomycota</taxon>
        <taxon>Ustilaginomycotina</taxon>
        <taxon>Malasseziomycetes</taxon>
        <taxon>Malasseziales</taxon>
        <taxon>Malasseziaceae</taxon>
        <taxon>Malassezia</taxon>
    </lineage>
</organism>
<dbReference type="GO" id="GO:0006900">
    <property type="term" value="P:vesicle budding from membrane"/>
    <property type="evidence" value="ECO:0007669"/>
    <property type="project" value="TreeGrafter"/>
</dbReference>
<evidence type="ECO:0000256" key="4">
    <source>
        <dbReference type="ARBA" id="ARBA00040017"/>
    </source>
</evidence>
<evidence type="ECO:0000256" key="3">
    <source>
        <dbReference type="ARBA" id="ARBA00022753"/>
    </source>
</evidence>
<dbReference type="EMBL" id="CP119905">
    <property type="protein sequence ID" value="WFD24478.1"/>
    <property type="molecule type" value="Genomic_DNA"/>
</dbReference>
<comment type="subcellular location">
    <subcellularLocation>
        <location evidence="1">Endosome</location>
    </subcellularLocation>
</comment>